<feature type="region of interest" description="Disordered" evidence="6">
    <location>
        <begin position="307"/>
        <end position="326"/>
    </location>
</feature>
<feature type="transmembrane region" description="Helical" evidence="7">
    <location>
        <begin position="129"/>
        <end position="157"/>
    </location>
</feature>
<evidence type="ECO:0000256" key="3">
    <source>
        <dbReference type="ARBA" id="ARBA00022989"/>
    </source>
</evidence>
<accession>A0A9P6GM49</accession>
<evidence type="ECO:0000256" key="2">
    <source>
        <dbReference type="ARBA" id="ARBA00022692"/>
    </source>
</evidence>
<reference evidence="9" key="1">
    <citation type="journal article" date="2020" name="Mol. Plant Microbe Interact.">
        <title>Genome Sequence of the Biocontrol Agent Coniothyrium minitans strain Conio (IMI 134523).</title>
        <authorList>
            <person name="Patel D."/>
            <person name="Shittu T.A."/>
            <person name="Baroncelli R."/>
            <person name="Muthumeenakshi S."/>
            <person name="Osborne T.H."/>
            <person name="Janganan T.K."/>
            <person name="Sreenivasaprasad S."/>
        </authorList>
    </citation>
    <scope>NUCLEOTIDE SEQUENCE</scope>
    <source>
        <strain evidence="9">Conio</strain>
    </source>
</reference>
<gene>
    <name evidence="9" type="ORF">PMIN01_04689</name>
</gene>
<proteinExistence type="inferred from homology"/>
<comment type="similarity">
    <text evidence="5">Belongs to the SAT4 family.</text>
</comment>
<dbReference type="Proteomes" id="UP000756921">
    <property type="component" value="Unassembled WGS sequence"/>
</dbReference>
<keyword evidence="3 7" id="KW-1133">Transmembrane helix</keyword>
<dbReference type="InterPro" id="IPR052337">
    <property type="entry name" value="SAT4-like"/>
</dbReference>
<protein>
    <submittedName>
        <fullName evidence="9">Integral membrane protein</fullName>
    </submittedName>
</protein>
<dbReference type="EMBL" id="WJXW01000004">
    <property type="protein sequence ID" value="KAF9736910.1"/>
    <property type="molecule type" value="Genomic_DNA"/>
</dbReference>
<feature type="compositionally biased region" description="Basic and acidic residues" evidence="6">
    <location>
        <begin position="316"/>
        <end position="326"/>
    </location>
</feature>
<evidence type="ECO:0000256" key="5">
    <source>
        <dbReference type="ARBA" id="ARBA00038359"/>
    </source>
</evidence>
<evidence type="ECO:0000256" key="7">
    <source>
        <dbReference type="SAM" id="Phobius"/>
    </source>
</evidence>
<evidence type="ECO:0000313" key="10">
    <source>
        <dbReference type="Proteomes" id="UP000756921"/>
    </source>
</evidence>
<dbReference type="InterPro" id="IPR049326">
    <property type="entry name" value="Rhodopsin_dom_fungi"/>
</dbReference>
<feature type="compositionally biased region" description="Basic and acidic residues" evidence="6">
    <location>
        <begin position="351"/>
        <end position="360"/>
    </location>
</feature>
<feature type="region of interest" description="Disordered" evidence="6">
    <location>
        <begin position="346"/>
        <end position="377"/>
    </location>
</feature>
<dbReference type="PANTHER" id="PTHR33048:SF157">
    <property type="entry name" value="INTEGRAL MEMBRANE PROTEIN"/>
    <property type="match status" value="1"/>
</dbReference>
<feature type="transmembrane region" description="Helical" evidence="7">
    <location>
        <begin position="213"/>
        <end position="231"/>
    </location>
</feature>
<dbReference type="PANTHER" id="PTHR33048">
    <property type="entry name" value="PTH11-LIKE INTEGRAL MEMBRANE PROTEIN (AFU_ORTHOLOGUE AFUA_5G11245)"/>
    <property type="match status" value="1"/>
</dbReference>
<keyword evidence="10" id="KW-1185">Reference proteome</keyword>
<feature type="transmembrane region" description="Helical" evidence="7">
    <location>
        <begin position="178"/>
        <end position="201"/>
    </location>
</feature>
<dbReference type="Pfam" id="PF20684">
    <property type="entry name" value="Fung_rhodopsin"/>
    <property type="match status" value="1"/>
</dbReference>
<comment type="caution">
    <text evidence="9">The sequence shown here is derived from an EMBL/GenBank/DDBJ whole genome shotgun (WGS) entry which is preliminary data.</text>
</comment>
<evidence type="ECO:0000256" key="4">
    <source>
        <dbReference type="ARBA" id="ARBA00023136"/>
    </source>
</evidence>
<feature type="domain" description="Rhodopsin" evidence="8">
    <location>
        <begin position="27"/>
        <end position="282"/>
    </location>
</feature>
<feature type="transmembrane region" description="Helical" evidence="7">
    <location>
        <begin position="95"/>
        <end position="117"/>
    </location>
</feature>
<organism evidence="9 10">
    <name type="scientific">Paraphaeosphaeria minitans</name>
    <dbReference type="NCBI Taxonomy" id="565426"/>
    <lineage>
        <taxon>Eukaryota</taxon>
        <taxon>Fungi</taxon>
        <taxon>Dikarya</taxon>
        <taxon>Ascomycota</taxon>
        <taxon>Pezizomycotina</taxon>
        <taxon>Dothideomycetes</taxon>
        <taxon>Pleosporomycetidae</taxon>
        <taxon>Pleosporales</taxon>
        <taxon>Massarineae</taxon>
        <taxon>Didymosphaeriaceae</taxon>
        <taxon>Paraphaeosphaeria</taxon>
    </lineage>
</organism>
<feature type="transmembrane region" description="Helical" evidence="7">
    <location>
        <begin position="6"/>
        <end position="24"/>
    </location>
</feature>
<evidence type="ECO:0000256" key="1">
    <source>
        <dbReference type="ARBA" id="ARBA00004141"/>
    </source>
</evidence>
<dbReference type="AlphaFoldDB" id="A0A9P6GM49"/>
<evidence type="ECO:0000256" key="6">
    <source>
        <dbReference type="SAM" id="MobiDB-lite"/>
    </source>
</evidence>
<dbReference type="GO" id="GO:0016020">
    <property type="term" value="C:membrane"/>
    <property type="evidence" value="ECO:0007669"/>
    <property type="project" value="UniProtKB-SubCell"/>
</dbReference>
<keyword evidence="2 7" id="KW-0812">Transmembrane</keyword>
<feature type="transmembrane region" description="Helical" evidence="7">
    <location>
        <begin position="251"/>
        <end position="272"/>
    </location>
</feature>
<name>A0A9P6GM49_9PLEO</name>
<evidence type="ECO:0000313" key="9">
    <source>
        <dbReference type="EMBL" id="KAF9736910.1"/>
    </source>
</evidence>
<sequence>MAYDSPHGLIAAAVIVQVLVLMMIGSRFVSHKMKGLEFHTSDYLIIFAGVLSTALAIDQIYCAANGLFAVRIAPLQKENPAAAVDFLYTLRMHNYAFVVTGILAIGFIKTSVSFFYLQIFSVPKYRPYIITWIVIMTLWTISFFTAFMAICGDHGIFSSRSHMNPSVQKRECGSTQMLDFGVLISGTISDLITVLIPLPMIFSLLHLPISDKISIAAIFLVGLLSVGASAARSYIGIYTKFAPKDKIMDSALGVTATCVWTLIEIQVGILAACAPTIRPVLRELIHNGLFSGLVSAASSVISRKSSRSHMQGSYNDSDRGHPEYESRLKGGADEEIIRLHDMAGANSSSAEHVDGSEAPKRGAIHVSKGYTVGAGHE</sequence>
<comment type="subcellular location">
    <subcellularLocation>
        <location evidence="1">Membrane</location>
        <topology evidence="1">Multi-pass membrane protein</topology>
    </subcellularLocation>
</comment>
<keyword evidence="4 7" id="KW-0472">Membrane</keyword>
<dbReference type="OrthoDB" id="5393606at2759"/>
<evidence type="ECO:0000259" key="8">
    <source>
        <dbReference type="Pfam" id="PF20684"/>
    </source>
</evidence>